<dbReference type="NCBIfam" id="NF001624">
    <property type="entry name" value="PRK00411.1-2"/>
    <property type="match status" value="1"/>
</dbReference>
<gene>
    <name evidence="8" type="primary">cdc6</name>
    <name evidence="8" type="ORF">ABH15_07525</name>
</gene>
<dbReference type="Proteomes" id="UP000290932">
    <property type="component" value="Unassembled WGS sequence"/>
</dbReference>
<comment type="function">
    <text evidence="5">Involved in regulation of DNA replication.</text>
</comment>
<keyword evidence="2 5" id="KW-0235">DNA replication</keyword>
<feature type="binding site" evidence="5">
    <location>
        <begin position="62"/>
        <end position="66"/>
    </location>
    <ligand>
        <name>ATP</name>
        <dbReference type="ChEBI" id="CHEBI:30616"/>
    </ligand>
</feature>
<comment type="similarity">
    <text evidence="1 5">Belongs to the CDC6/cdc18 family.</text>
</comment>
<keyword evidence="9" id="KW-1185">Reference proteome</keyword>
<evidence type="ECO:0000256" key="2">
    <source>
        <dbReference type="ARBA" id="ARBA00022705"/>
    </source>
</evidence>
<dbReference type="AlphaFoldDB" id="A0A498H100"/>
<dbReference type="InterPro" id="IPR049945">
    <property type="entry name" value="AAA_22"/>
</dbReference>
<dbReference type="HAMAP" id="MF_01407">
    <property type="entry name" value="ORC1_type_DNA_replic_protein"/>
    <property type="match status" value="1"/>
</dbReference>
<keyword evidence="8" id="KW-0132">Cell division</keyword>
<dbReference type="GO" id="GO:0051301">
    <property type="term" value="P:cell division"/>
    <property type="evidence" value="ECO:0007669"/>
    <property type="project" value="UniProtKB-KW"/>
</dbReference>
<proteinExistence type="inferred from homology"/>
<dbReference type="OrthoDB" id="53276at2157"/>
<dbReference type="NCBIfam" id="TIGR02928">
    <property type="entry name" value="orc1/cdc6 family replication initiation protein"/>
    <property type="match status" value="1"/>
</dbReference>
<dbReference type="InterPro" id="IPR055237">
    <property type="entry name" value="Cdc6_lid"/>
</dbReference>
<dbReference type="GO" id="GO:0016887">
    <property type="term" value="F:ATP hydrolysis activity"/>
    <property type="evidence" value="ECO:0007669"/>
    <property type="project" value="InterPro"/>
</dbReference>
<accession>A0A498H100</accession>
<keyword evidence="4 5" id="KW-0067">ATP-binding</keyword>
<evidence type="ECO:0000256" key="4">
    <source>
        <dbReference type="ARBA" id="ARBA00022840"/>
    </source>
</evidence>
<protein>
    <recommendedName>
        <fullName evidence="5">ORC1-type DNA replication protein</fullName>
    </recommendedName>
</protein>
<evidence type="ECO:0000259" key="7">
    <source>
        <dbReference type="Pfam" id="PF22703"/>
    </source>
</evidence>
<feature type="binding site" evidence="5">
    <location>
        <position position="218"/>
    </location>
    <ligand>
        <name>ATP</name>
        <dbReference type="ChEBI" id="CHEBI:30616"/>
    </ligand>
</feature>
<dbReference type="GO" id="GO:0005524">
    <property type="term" value="F:ATP binding"/>
    <property type="evidence" value="ECO:0007669"/>
    <property type="project" value="UniProtKB-UniRule"/>
</dbReference>
<evidence type="ECO:0000256" key="3">
    <source>
        <dbReference type="ARBA" id="ARBA00022741"/>
    </source>
</evidence>
<reference evidence="8 9" key="1">
    <citation type="journal article" date="2015" name="Int. J. Syst. Evol. Microbiol.">
        <title>Methanoculleus taiwanensis sp. nov., a methanogen isolated from deep marine sediment at the deformation front area near Taiwan.</title>
        <authorList>
            <person name="Weng C.Y."/>
            <person name="Chen S.C."/>
            <person name="Lai M.C."/>
            <person name="Wu S.Y."/>
            <person name="Lin S."/>
            <person name="Yang T.F."/>
            <person name="Chen P.C."/>
        </authorList>
    </citation>
    <scope>NUCLEOTIDE SEQUENCE [LARGE SCALE GENOMIC DNA]</scope>
    <source>
        <strain evidence="8 9">CYW4</strain>
    </source>
</reference>
<dbReference type="PANTHER" id="PTHR10763:SF26">
    <property type="entry name" value="CELL DIVISION CONTROL PROTEIN 6 HOMOLOG"/>
    <property type="match status" value="1"/>
</dbReference>
<dbReference type="InterPro" id="IPR027417">
    <property type="entry name" value="P-loop_NTPase"/>
</dbReference>
<dbReference type="Gene3D" id="1.10.8.60">
    <property type="match status" value="1"/>
</dbReference>
<keyword evidence="3 5" id="KW-0547">Nucleotide-binding</keyword>
<dbReference type="Gene3D" id="3.40.50.300">
    <property type="entry name" value="P-loop containing nucleotide triphosphate hydrolases"/>
    <property type="match status" value="1"/>
</dbReference>
<keyword evidence="8" id="KW-0131">Cell cycle</keyword>
<evidence type="ECO:0000313" key="9">
    <source>
        <dbReference type="Proteomes" id="UP000290932"/>
    </source>
</evidence>
<evidence type="ECO:0000259" key="6">
    <source>
        <dbReference type="Pfam" id="PF13401"/>
    </source>
</evidence>
<feature type="binding site" evidence="5">
    <location>
        <position position="206"/>
    </location>
    <ligand>
        <name>ATP</name>
        <dbReference type="ChEBI" id="CHEBI:30616"/>
    </ligand>
</feature>
<dbReference type="InterPro" id="IPR014277">
    <property type="entry name" value="Orc1/Cdc6_arc"/>
</dbReference>
<dbReference type="InterPro" id="IPR036390">
    <property type="entry name" value="WH_DNA-bd_sf"/>
</dbReference>
<dbReference type="EMBL" id="LHQS01000002">
    <property type="protein sequence ID" value="RXE56037.1"/>
    <property type="molecule type" value="Genomic_DNA"/>
</dbReference>
<dbReference type="Pfam" id="PF22703">
    <property type="entry name" value="Cdc6_lid"/>
    <property type="match status" value="1"/>
</dbReference>
<feature type="domain" description="ORC1/DEAH AAA+ ATPase" evidence="6">
    <location>
        <begin position="54"/>
        <end position="165"/>
    </location>
</feature>
<dbReference type="SUPFAM" id="SSF46785">
    <property type="entry name" value="Winged helix' DNA-binding domain"/>
    <property type="match status" value="1"/>
</dbReference>
<sequence>MQKRFLHADQTLFRDVDVFEIDHVPDLFDYREKQLDELAFQIRPALRGGRSLNAVCRGLPGTGKTTSVLRIFTELEQATKKVLPVYVNCQNDRTKYMVYSRIYAKIFGHAPPRTGLSIRSVMDAIGDALQKREISLLVCLDDANLLQYNSTLNDVLNSLLRLHQDYPGVRAGVFAIVSDMDLDLGRELDAWVVSVFRPTMIYFPIYDADEIRGILRERVRVGLYPNVVSPEMLNRIVEQTMETGDVRVGIDLVKRSVMYAEAAGRTAVLKEDVMAAYEQAKHVHLAFTIRSLSAGERRLLRRIAELSREQTEPLTSGAVYAEVKGTLKIGYTAFFKRLCKLDSLRLVTLIRVQSGGRSSEIMLRYEAEKVVEVCG</sequence>
<evidence type="ECO:0000313" key="8">
    <source>
        <dbReference type="EMBL" id="RXE56037.1"/>
    </source>
</evidence>
<evidence type="ECO:0000256" key="5">
    <source>
        <dbReference type="HAMAP-Rule" id="MF_01407"/>
    </source>
</evidence>
<dbReference type="RefSeq" id="WP_128693762.1">
    <property type="nucleotide sequence ID" value="NZ_LHQS01000002.1"/>
</dbReference>
<dbReference type="Pfam" id="PF13401">
    <property type="entry name" value="AAA_22"/>
    <property type="match status" value="1"/>
</dbReference>
<evidence type="ECO:0000256" key="1">
    <source>
        <dbReference type="ARBA" id="ARBA00006184"/>
    </source>
</evidence>
<name>A0A498H100_9EURY</name>
<feature type="domain" description="Cdc6 AAA+ ATPase-type lid" evidence="7">
    <location>
        <begin position="213"/>
        <end position="278"/>
    </location>
</feature>
<dbReference type="GO" id="GO:0006260">
    <property type="term" value="P:DNA replication"/>
    <property type="evidence" value="ECO:0007669"/>
    <property type="project" value="UniProtKB-UniRule"/>
</dbReference>
<dbReference type="PANTHER" id="PTHR10763">
    <property type="entry name" value="CELL DIVISION CONTROL PROTEIN 6-RELATED"/>
    <property type="match status" value="1"/>
</dbReference>
<dbReference type="InterPro" id="IPR050311">
    <property type="entry name" value="ORC1/CDC6"/>
</dbReference>
<organism evidence="8 9">
    <name type="scientific">Methanoculleus taiwanensis</name>
    <dbReference type="NCBI Taxonomy" id="1550565"/>
    <lineage>
        <taxon>Archaea</taxon>
        <taxon>Methanobacteriati</taxon>
        <taxon>Methanobacteriota</taxon>
        <taxon>Stenosarchaea group</taxon>
        <taxon>Methanomicrobia</taxon>
        <taxon>Methanomicrobiales</taxon>
        <taxon>Methanomicrobiaceae</taxon>
        <taxon>Methanoculleus</taxon>
    </lineage>
</organism>
<dbReference type="SUPFAM" id="SSF52540">
    <property type="entry name" value="P-loop containing nucleoside triphosphate hydrolases"/>
    <property type="match status" value="1"/>
</dbReference>
<comment type="caution">
    <text evidence="8">The sequence shown here is derived from an EMBL/GenBank/DDBJ whole genome shotgun (WGS) entry which is preliminary data.</text>
</comment>